<organism evidence="1 2">
    <name type="scientific">Panagrolaimus sp. JU765</name>
    <dbReference type="NCBI Taxonomy" id="591449"/>
    <lineage>
        <taxon>Eukaryota</taxon>
        <taxon>Metazoa</taxon>
        <taxon>Ecdysozoa</taxon>
        <taxon>Nematoda</taxon>
        <taxon>Chromadorea</taxon>
        <taxon>Rhabditida</taxon>
        <taxon>Tylenchina</taxon>
        <taxon>Panagrolaimomorpha</taxon>
        <taxon>Panagrolaimoidea</taxon>
        <taxon>Panagrolaimidae</taxon>
        <taxon>Panagrolaimus</taxon>
    </lineage>
</organism>
<protein>
    <submittedName>
        <fullName evidence="2">Tudor domain-containing protein</fullName>
    </submittedName>
</protein>
<proteinExistence type="predicted"/>
<reference evidence="2" key="1">
    <citation type="submission" date="2022-11" db="UniProtKB">
        <authorList>
            <consortium name="WormBaseParasite"/>
        </authorList>
    </citation>
    <scope>IDENTIFICATION</scope>
</reference>
<evidence type="ECO:0000313" key="2">
    <source>
        <dbReference type="WBParaSite" id="JU765_v2.g10018.t1"/>
    </source>
</evidence>
<dbReference type="Proteomes" id="UP000887576">
    <property type="component" value="Unplaced"/>
</dbReference>
<dbReference type="WBParaSite" id="JU765_v2.g10018.t1">
    <property type="protein sequence ID" value="JU765_v2.g10018.t1"/>
    <property type="gene ID" value="JU765_v2.g10018"/>
</dbReference>
<evidence type="ECO:0000313" key="1">
    <source>
        <dbReference type="Proteomes" id="UP000887576"/>
    </source>
</evidence>
<sequence length="644" mass="72406">MVSGLSRPQRLLSIAVIGGVSLFAVTVYIIFRRKFKNKEANVEDMPELPKTNQVESEPIPDSDVVAADCSKDIDEASEASPSQIEAEEPSPRIQDLELKTEVADLKTEASISEKPSLTMQTLAEMQPIPDWAECSAEIEPIPPSPTVEKSDISTVQNQSVVTNNTAEPSNIATIQDQPVETVSNRNAETIEPIVEKCENQVNKKSEAGVSSEVTTSKKSQAASKRTDRVSNNEKMPRNEEYRMHNGNHSAIFDSDQTVLPIYEFEVPNTLVGLIIGIRGKTIKELCTRADVRILIRPHHDPSKVTTHQICSIEGRRDDINKCLHMMRHRFPPNRFPDLNLKPVFPPPAPTPVYTSPDMMELALPVGAMFEVYISAPIDSGHFFVQLPTHPTFPSLRHVDELMNRIYNHSLELPDYVRPPKHAKNMLCAAPASNGWFRAVAVCYDEKQDEMLVKFVDYGGFARIPRADLRFLLRQDLLSLPFQSIECHIADVEPISGNWSEEANTYFQKLCTGKIINCELVGHSRKDGFPVVRLYVKNTKNEWVPFYKLLVKHRMAKPWDPNSYIPLQLPKITITKEHHDSDVDSVHSDTTLVSPEPSEEAKKENNVQKTDSYNHFNGAAAKNKNHQFGKKGGKSQKRDVTAAYR</sequence>
<name>A0AC34PUC6_9BILA</name>
<accession>A0AC34PUC6</accession>